<evidence type="ECO:0000256" key="2">
    <source>
        <dbReference type="ARBA" id="ARBA00023015"/>
    </source>
</evidence>
<dbReference type="PANTHER" id="PTHR30537:SF68">
    <property type="entry name" value="TRANSCRIPTIONAL REGULATOR-RELATED"/>
    <property type="match status" value="1"/>
</dbReference>
<dbReference type="InterPro" id="IPR036390">
    <property type="entry name" value="WH_DNA-bd_sf"/>
</dbReference>
<evidence type="ECO:0000256" key="3">
    <source>
        <dbReference type="ARBA" id="ARBA00023125"/>
    </source>
</evidence>
<evidence type="ECO:0000256" key="1">
    <source>
        <dbReference type="ARBA" id="ARBA00009437"/>
    </source>
</evidence>
<dbReference type="SUPFAM" id="SSF46785">
    <property type="entry name" value="Winged helix' DNA-binding domain"/>
    <property type="match status" value="1"/>
</dbReference>
<feature type="domain" description="HTH lysR-type" evidence="5">
    <location>
        <begin position="10"/>
        <end position="60"/>
    </location>
</feature>
<accession>A0A378ZUD3</accession>
<dbReference type="FunFam" id="1.10.10.10:FF:000001">
    <property type="entry name" value="LysR family transcriptional regulator"/>
    <property type="match status" value="1"/>
</dbReference>
<dbReference type="GO" id="GO:0003700">
    <property type="term" value="F:DNA-binding transcription factor activity"/>
    <property type="evidence" value="ECO:0007669"/>
    <property type="project" value="InterPro"/>
</dbReference>
<dbReference type="InterPro" id="IPR036388">
    <property type="entry name" value="WH-like_DNA-bd_sf"/>
</dbReference>
<dbReference type="PROSITE" id="PS50931">
    <property type="entry name" value="HTH_LYSR"/>
    <property type="match status" value="1"/>
</dbReference>
<dbReference type="InterPro" id="IPR000847">
    <property type="entry name" value="LysR_HTH_N"/>
</dbReference>
<keyword evidence="3" id="KW-0238">DNA-binding</keyword>
<keyword evidence="2" id="KW-0805">Transcription regulation</keyword>
<sequence>MLRDMSDTLAFIEVAERGCFTAAAESLRTSKARISKKVQDLEQRLGVQLFHRTTRTIRLTEAGTIYFERCRGLVRLISDAESAVGSARVPVRKCALNSSRGLGVSSL</sequence>
<dbReference type="Gene3D" id="1.10.10.10">
    <property type="entry name" value="Winged helix-like DNA-binding domain superfamily/Winged helix DNA-binding domain"/>
    <property type="match status" value="1"/>
</dbReference>
<dbReference type="Pfam" id="PF00126">
    <property type="entry name" value="HTH_1"/>
    <property type="match status" value="1"/>
</dbReference>
<keyword evidence="4" id="KW-0804">Transcription</keyword>
<evidence type="ECO:0000256" key="4">
    <source>
        <dbReference type="ARBA" id="ARBA00023163"/>
    </source>
</evidence>
<evidence type="ECO:0000259" key="5">
    <source>
        <dbReference type="PROSITE" id="PS50931"/>
    </source>
</evidence>
<dbReference type="EMBL" id="UGSK01000001">
    <property type="protein sequence ID" value="SUB00824.1"/>
    <property type="molecule type" value="Genomic_DNA"/>
</dbReference>
<protein>
    <submittedName>
        <fullName evidence="6">Cyn operon transcriptional activator</fullName>
    </submittedName>
</protein>
<dbReference type="InterPro" id="IPR058163">
    <property type="entry name" value="LysR-type_TF_proteobact-type"/>
</dbReference>
<evidence type="ECO:0000313" key="7">
    <source>
        <dbReference type="Proteomes" id="UP000255000"/>
    </source>
</evidence>
<gene>
    <name evidence="6" type="primary">cynR_3</name>
    <name evidence="6" type="ORF">NCTC13350_01749</name>
</gene>
<comment type="similarity">
    <text evidence="1">Belongs to the LysR transcriptional regulatory family.</text>
</comment>
<dbReference type="GO" id="GO:0043565">
    <property type="term" value="F:sequence-specific DNA binding"/>
    <property type="evidence" value="ECO:0007669"/>
    <property type="project" value="TreeGrafter"/>
</dbReference>
<dbReference type="GO" id="GO:0006351">
    <property type="term" value="P:DNA-templated transcription"/>
    <property type="evidence" value="ECO:0007669"/>
    <property type="project" value="TreeGrafter"/>
</dbReference>
<dbReference type="PANTHER" id="PTHR30537">
    <property type="entry name" value="HTH-TYPE TRANSCRIPTIONAL REGULATOR"/>
    <property type="match status" value="1"/>
</dbReference>
<dbReference type="PRINTS" id="PR00039">
    <property type="entry name" value="HTHLYSR"/>
</dbReference>
<dbReference type="Proteomes" id="UP000255000">
    <property type="component" value="Unassembled WGS sequence"/>
</dbReference>
<organism evidence="6 7">
    <name type="scientific">Pannonibacter phragmitetus</name>
    <dbReference type="NCBI Taxonomy" id="121719"/>
    <lineage>
        <taxon>Bacteria</taxon>
        <taxon>Pseudomonadati</taxon>
        <taxon>Pseudomonadota</taxon>
        <taxon>Alphaproteobacteria</taxon>
        <taxon>Hyphomicrobiales</taxon>
        <taxon>Stappiaceae</taxon>
        <taxon>Pannonibacter</taxon>
    </lineage>
</organism>
<name>A0A378ZUD3_9HYPH</name>
<evidence type="ECO:0000313" key="6">
    <source>
        <dbReference type="EMBL" id="SUB00824.1"/>
    </source>
</evidence>
<reference evidence="6 7" key="1">
    <citation type="submission" date="2018-06" db="EMBL/GenBank/DDBJ databases">
        <authorList>
            <consortium name="Pathogen Informatics"/>
            <person name="Doyle S."/>
        </authorList>
    </citation>
    <scope>NUCLEOTIDE SEQUENCE [LARGE SCALE GENOMIC DNA]</scope>
    <source>
        <strain evidence="6 7">NCTC13350</strain>
    </source>
</reference>
<dbReference type="AlphaFoldDB" id="A0A378ZUD3"/>
<proteinExistence type="inferred from homology"/>